<dbReference type="SUPFAM" id="SSF50998">
    <property type="entry name" value="Quinoprotein alcohol dehydrogenase-like"/>
    <property type="match status" value="1"/>
</dbReference>
<name>A0A977KCM9_9CREN</name>
<dbReference type="Proteomes" id="UP001063698">
    <property type="component" value="Chromosome"/>
</dbReference>
<evidence type="ECO:0000313" key="2">
    <source>
        <dbReference type="Proteomes" id="UP001063698"/>
    </source>
</evidence>
<organism evidence="1 2">
    <name type="scientific">Ignicoccus pacificus DSM 13166</name>
    <dbReference type="NCBI Taxonomy" id="940294"/>
    <lineage>
        <taxon>Archaea</taxon>
        <taxon>Thermoproteota</taxon>
        <taxon>Thermoprotei</taxon>
        <taxon>Desulfurococcales</taxon>
        <taxon>Desulfurococcaceae</taxon>
        <taxon>Ignicoccus</taxon>
    </lineage>
</organism>
<gene>
    <name evidence="1" type="ORF">IPA_07695</name>
</gene>
<sequence>MCGEDEIVCLKGDGFVCCDKGDIFSGKLKTSLSFLAEVRGGHVRVDANDSYALLGEFNTDEHDLKLCIFSKVKLDTMGWDLKLDDEGMKAIIVGRSNCVYIVSVFGEILSKICRDGKEFRGVDYYNDIFAAVDWNGHLILMDRNNRVLSELMVPSSFTIYLLSNGNVLACGASKCALVKGRKIIWSLRGWYEGYPALFNEYLVLPEAFNKSIKIIDRKSGVLIKEIRLGEIAWDADACEDMLLVSTENSIFAFNKKFEIVKEIVGLNGGWRVSFSANCKYFAVSDYNNKRLLIFDRNFNKVIEKRYPSRVLGLDWKNSTLVLGLEDGTVYFYKTIGSKGDRTIDNKREFDPPYYQYRPLALDLVSLALEYQGEERRKVLEMARELLKEDDSALQVVQNMLKQEEYRERVH</sequence>
<proteinExistence type="predicted"/>
<dbReference type="KEGG" id="ipc:IPA_07695"/>
<keyword evidence="2" id="KW-1185">Reference proteome</keyword>
<reference evidence="1" key="1">
    <citation type="submission" date="2013-11" db="EMBL/GenBank/DDBJ databases">
        <title>Comparative genomics of Ignicoccus.</title>
        <authorList>
            <person name="Podar M."/>
        </authorList>
    </citation>
    <scope>NUCLEOTIDE SEQUENCE</scope>
    <source>
        <strain evidence="1">DSM 13166</strain>
    </source>
</reference>
<dbReference type="AlphaFoldDB" id="A0A977KCM9"/>
<dbReference type="InterPro" id="IPR011047">
    <property type="entry name" value="Quinoprotein_ADH-like_sf"/>
</dbReference>
<evidence type="ECO:0000313" key="1">
    <source>
        <dbReference type="EMBL" id="UXD22723.1"/>
    </source>
</evidence>
<accession>A0A977KCM9</accession>
<dbReference type="EMBL" id="CP006868">
    <property type="protein sequence ID" value="UXD22723.1"/>
    <property type="molecule type" value="Genomic_DNA"/>
</dbReference>
<protein>
    <submittedName>
        <fullName evidence="1">Uncharacterized protein</fullName>
    </submittedName>
</protein>